<feature type="transmembrane region" description="Helical" evidence="8">
    <location>
        <begin position="504"/>
        <end position="526"/>
    </location>
</feature>
<evidence type="ECO:0000256" key="7">
    <source>
        <dbReference type="SAM" id="MobiDB-lite"/>
    </source>
</evidence>
<dbReference type="Proteomes" id="UP000521872">
    <property type="component" value="Unassembled WGS sequence"/>
</dbReference>
<keyword evidence="6 8" id="KW-0472">Membrane</keyword>
<organism evidence="13 14">
    <name type="scientific">Agrocybe pediades</name>
    <dbReference type="NCBI Taxonomy" id="84607"/>
    <lineage>
        <taxon>Eukaryota</taxon>
        <taxon>Fungi</taxon>
        <taxon>Dikarya</taxon>
        <taxon>Basidiomycota</taxon>
        <taxon>Agaricomycotina</taxon>
        <taxon>Agaricomycetes</taxon>
        <taxon>Agaricomycetidae</taxon>
        <taxon>Agaricales</taxon>
        <taxon>Agaricineae</taxon>
        <taxon>Strophariaceae</taxon>
        <taxon>Agrocybe</taxon>
    </lineage>
</organism>
<feature type="transmembrane region" description="Helical" evidence="8">
    <location>
        <begin position="144"/>
        <end position="166"/>
    </location>
</feature>
<evidence type="ECO:0000256" key="6">
    <source>
        <dbReference type="ARBA" id="ARBA00023136"/>
    </source>
</evidence>
<evidence type="ECO:0000313" key="14">
    <source>
        <dbReference type="Proteomes" id="UP000521872"/>
    </source>
</evidence>
<evidence type="ECO:0000256" key="3">
    <source>
        <dbReference type="ARBA" id="ARBA00022448"/>
    </source>
</evidence>
<evidence type="ECO:0000259" key="11">
    <source>
        <dbReference type="Pfam" id="PF13967"/>
    </source>
</evidence>
<comment type="similarity">
    <text evidence="2">Belongs to the CSC1 (TC 1.A.17) family.</text>
</comment>
<feature type="transmembrane region" description="Helical" evidence="8">
    <location>
        <begin position="99"/>
        <end position="124"/>
    </location>
</feature>
<feature type="transmembrane region" description="Helical" evidence="8">
    <location>
        <begin position="546"/>
        <end position="575"/>
    </location>
</feature>
<dbReference type="GO" id="GO:0005886">
    <property type="term" value="C:plasma membrane"/>
    <property type="evidence" value="ECO:0007669"/>
    <property type="project" value="TreeGrafter"/>
</dbReference>
<dbReference type="Pfam" id="PF12621">
    <property type="entry name" value="PHM7_ext"/>
    <property type="match status" value="1"/>
</dbReference>
<keyword evidence="3" id="KW-0813">Transport</keyword>
<evidence type="ECO:0000256" key="2">
    <source>
        <dbReference type="ARBA" id="ARBA00007779"/>
    </source>
</evidence>
<keyword evidence="4 8" id="KW-0812">Transmembrane</keyword>
<feature type="domain" description="CSC1/OSCA1-like 7TM region" evidence="9">
    <location>
        <begin position="411"/>
        <end position="684"/>
    </location>
</feature>
<feature type="transmembrane region" description="Helical" evidence="8">
    <location>
        <begin position="414"/>
        <end position="434"/>
    </location>
</feature>
<dbReference type="InterPro" id="IPR027815">
    <property type="entry name" value="CSC1/OSCA1-like_cyt"/>
</dbReference>
<dbReference type="InterPro" id="IPR032880">
    <property type="entry name" value="CSC1/OSCA1-like_N"/>
</dbReference>
<evidence type="ECO:0000259" key="12">
    <source>
        <dbReference type="Pfam" id="PF14703"/>
    </source>
</evidence>
<dbReference type="PANTHER" id="PTHR13018">
    <property type="entry name" value="PROBABLE MEMBRANE PROTEIN DUF221-RELATED"/>
    <property type="match status" value="1"/>
</dbReference>
<feature type="transmembrane region" description="Helical" evidence="8">
    <location>
        <begin position="661"/>
        <end position="686"/>
    </location>
</feature>
<evidence type="ECO:0000313" key="13">
    <source>
        <dbReference type="EMBL" id="KAF4620869.1"/>
    </source>
</evidence>
<accession>A0A8H4R047</accession>
<name>A0A8H4R047_9AGAR</name>
<dbReference type="Pfam" id="PF14703">
    <property type="entry name" value="PHM7_cyt"/>
    <property type="match status" value="1"/>
</dbReference>
<feature type="domain" description="10TM putative phosphate transporter extracellular tail" evidence="10">
    <location>
        <begin position="863"/>
        <end position="938"/>
    </location>
</feature>
<comment type="caution">
    <text evidence="13">The sequence shown here is derived from an EMBL/GenBank/DDBJ whole genome shotgun (WGS) entry which is preliminary data.</text>
</comment>
<feature type="transmembrane region" description="Helical" evidence="8">
    <location>
        <begin position="617"/>
        <end position="641"/>
    </location>
</feature>
<dbReference type="Pfam" id="PF02714">
    <property type="entry name" value="RSN1_7TM"/>
    <property type="match status" value="1"/>
</dbReference>
<proteinExistence type="inferred from homology"/>
<sequence>MSAIDPSKASKSNTTTAFLTALAVNGGLLLLEVGAFIILKRRLWRIYSPRTVLPPPDKRAKELPPGLWRWVPAVITTPVEDIIAKNGLDAYMFLRFIRLLIIIFLLFTWSTFIIIIPANSAYIESNLPGLDRMSWSNIVDPKDQIRFCAHIVVVYILTAFVIYMIYHEMLHFVHMRHQFLISKSHSRLPQARTVLITSVPEELANEQDLRLFASFVPGGVDKVWMYRDTSSLNDLFEKREDACAKLEAAEAALLKSATLAWRRKAKEYRKIQSRKLKDEEITKDQYDPKLAMPPASRELLDELVPPDARPHHRTGFLGLVGQEVDTIDWCKARISRLNHEIEEKRRNIVKGKFLGSAFIRCNLQLGAHVLAQCLSYHEPLRMYSKTLEAHPKDIVWRNLDDGALEMKSRYATSWIATAGLIFVWAFPVGFIGALSNLSDLCDNVHWLKWVCRAPPIAQGFIEGVLPPLLLAIMFALLPMILYALAWYECIPRYTLMSIAVYKRFYLFLLIHGFLIVTLTSGITNAVEDIVKNPTQTVQQLSSQLPGASVFFLTYLVTQGLAGAGSALVQLAPLALHYLRKWFLGRTPRQAYAVTFEMPSADFGVVLPRMSLLATITFAYSVLSPLINLLALISYAMFYLAWKFLLTQVFDQPDEKESGGLYFPMAINNLFVGLYIEQICLACLFFLNTKAAGKTAAVQGIFMLVLLVLTACAHTFIQNSFKPLELHLPMSLATKKMAKRYAKQQADEGAEGGEIDLFSRNRIRSVRRRIKTTTKGITAKVTNEFIRSRVGNGAPEGKDDMEMTALTEKANKRESNNSTSTAVSSSHGETKENRDDLSRHSSVKSDKSKSSSKKPTPMFDPAAPAVRNSDSETEDDEDEHAFDHPSTYVDQKWIWLPKDPLGLSEILTRDLKDAGVNASDVGANIDEKGVVEVTRNPPDEDWDGGHDL</sequence>
<dbReference type="EMBL" id="JAACJL010000015">
    <property type="protein sequence ID" value="KAF4620869.1"/>
    <property type="molecule type" value="Genomic_DNA"/>
</dbReference>
<dbReference type="AlphaFoldDB" id="A0A8H4R047"/>
<evidence type="ECO:0000259" key="10">
    <source>
        <dbReference type="Pfam" id="PF12621"/>
    </source>
</evidence>
<evidence type="ECO:0000256" key="5">
    <source>
        <dbReference type="ARBA" id="ARBA00022989"/>
    </source>
</evidence>
<comment type="subcellular location">
    <subcellularLocation>
        <location evidence="1">Membrane</location>
        <topology evidence="1">Multi-pass membrane protein</topology>
    </subcellularLocation>
</comment>
<reference evidence="13 14" key="1">
    <citation type="submission" date="2019-12" db="EMBL/GenBank/DDBJ databases">
        <authorList>
            <person name="Floudas D."/>
            <person name="Bentzer J."/>
            <person name="Ahren D."/>
            <person name="Johansson T."/>
            <person name="Persson P."/>
            <person name="Tunlid A."/>
        </authorList>
    </citation>
    <scope>NUCLEOTIDE SEQUENCE [LARGE SCALE GENOMIC DNA]</scope>
    <source>
        <strain evidence="13 14">CBS 102.39</strain>
    </source>
</reference>
<dbReference type="InterPro" id="IPR022257">
    <property type="entry name" value="PHM7_ext"/>
</dbReference>
<feature type="transmembrane region" description="Helical" evidence="8">
    <location>
        <begin position="464"/>
        <end position="484"/>
    </location>
</feature>
<evidence type="ECO:0000256" key="8">
    <source>
        <dbReference type="SAM" id="Phobius"/>
    </source>
</evidence>
<feature type="compositionally biased region" description="Basic and acidic residues" evidence="7">
    <location>
        <begin position="827"/>
        <end position="848"/>
    </location>
</feature>
<evidence type="ECO:0000256" key="4">
    <source>
        <dbReference type="ARBA" id="ARBA00022692"/>
    </source>
</evidence>
<feature type="transmembrane region" description="Helical" evidence="8">
    <location>
        <begin position="695"/>
        <end position="716"/>
    </location>
</feature>
<dbReference type="Pfam" id="PF13967">
    <property type="entry name" value="RSN1_TM"/>
    <property type="match status" value="1"/>
</dbReference>
<dbReference type="GO" id="GO:0005227">
    <property type="term" value="F:calcium-activated cation channel activity"/>
    <property type="evidence" value="ECO:0007669"/>
    <property type="project" value="InterPro"/>
</dbReference>
<feature type="region of interest" description="Disordered" evidence="7">
    <location>
        <begin position="808"/>
        <end position="888"/>
    </location>
</feature>
<keyword evidence="14" id="KW-1185">Reference proteome</keyword>
<evidence type="ECO:0000256" key="1">
    <source>
        <dbReference type="ARBA" id="ARBA00004141"/>
    </source>
</evidence>
<dbReference type="InterPro" id="IPR003864">
    <property type="entry name" value="CSC1/OSCA1-like_7TM"/>
</dbReference>
<gene>
    <name evidence="13" type="ORF">D9613_000530</name>
</gene>
<evidence type="ECO:0000259" key="9">
    <source>
        <dbReference type="Pfam" id="PF02714"/>
    </source>
</evidence>
<evidence type="ECO:0008006" key="15">
    <source>
        <dbReference type="Google" id="ProtNLM"/>
    </source>
</evidence>
<feature type="compositionally biased region" description="Low complexity" evidence="7">
    <location>
        <begin position="815"/>
        <end position="825"/>
    </location>
</feature>
<feature type="domain" description="CSC1/OSCA1-like N-terminal transmembrane" evidence="11">
    <location>
        <begin position="17"/>
        <end position="168"/>
    </location>
</feature>
<feature type="compositionally biased region" description="Acidic residues" evidence="7">
    <location>
        <begin position="870"/>
        <end position="879"/>
    </location>
</feature>
<keyword evidence="5 8" id="KW-1133">Transmembrane helix</keyword>
<dbReference type="InterPro" id="IPR045122">
    <property type="entry name" value="Csc1-like"/>
</dbReference>
<feature type="domain" description="CSC1/OSCA1-like cytosolic" evidence="12">
    <location>
        <begin position="191"/>
        <end position="398"/>
    </location>
</feature>
<dbReference type="PANTHER" id="PTHR13018:SF143">
    <property type="entry name" value="CSC1_OSCA1-LIKE 7TM REGION DOMAIN-CONTAINING PROTEIN"/>
    <property type="match status" value="1"/>
</dbReference>
<feature type="transmembrane region" description="Helical" evidence="8">
    <location>
        <begin position="17"/>
        <end position="39"/>
    </location>
</feature>
<protein>
    <recommendedName>
        <fullName evidence="15">DUF221-domain-containing protein</fullName>
    </recommendedName>
</protein>